<feature type="region of interest" description="Disordered" evidence="7">
    <location>
        <begin position="183"/>
        <end position="217"/>
    </location>
</feature>
<comment type="catalytic activity">
    <reaction evidence="1 6">
        <text>epsilon-(gamma-L-glutamyl)-L-lysine = 5-oxo-L-proline + L-lysine</text>
        <dbReference type="Rhea" id="RHEA:16961"/>
        <dbReference type="ChEBI" id="CHEBI:32551"/>
        <dbReference type="ChEBI" id="CHEBI:58402"/>
        <dbReference type="ChEBI" id="CHEBI:133752"/>
        <dbReference type="EC" id="4.3.2.8"/>
    </reaction>
</comment>
<evidence type="ECO:0000256" key="6">
    <source>
        <dbReference type="RuleBase" id="RU367036"/>
    </source>
</evidence>
<reference evidence="9" key="1">
    <citation type="submission" date="2020-03" db="EMBL/GenBank/DDBJ databases">
        <title>Studies in the Genomics of Life Span.</title>
        <authorList>
            <person name="Glass D."/>
        </authorList>
    </citation>
    <scope>NUCLEOTIDE SEQUENCE</scope>
    <source>
        <strain evidence="9">SUZIE</strain>
        <tissue evidence="9">Muscle</tissue>
    </source>
</reference>
<dbReference type="SUPFAM" id="SSF110857">
    <property type="entry name" value="Gamma-glutamyl cyclotransferase-like"/>
    <property type="match status" value="1"/>
</dbReference>
<dbReference type="CDD" id="cd06661">
    <property type="entry name" value="GGCT_like"/>
    <property type="match status" value="1"/>
</dbReference>
<keyword evidence="10" id="KW-1185">Reference proteome</keyword>
<evidence type="ECO:0000313" key="9">
    <source>
        <dbReference type="EMBL" id="MBZ3879830.1"/>
    </source>
</evidence>
<evidence type="ECO:0000256" key="4">
    <source>
        <dbReference type="ARBA" id="ARBA00059877"/>
    </source>
</evidence>
<dbReference type="EMBL" id="JAATJV010370336">
    <property type="protein sequence ID" value="MBZ3879830.1"/>
    <property type="molecule type" value="Genomic_DNA"/>
</dbReference>
<comment type="caution">
    <text evidence="9">The sequence shown here is derived from an EMBL/GenBank/DDBJ whole genome shotgun (WGS) entry which is preliminary data.</text>
</comment>
<evidence type="ECO:0000256" key="1">
    <source>
        <dbReference type="ARBA" id="ARBA00001684"/>
    </source>
</evidence>
<dbReference type="Gene3D" id="3.10.490.10">
    <property type="entry name" value="Gamma-glutamyl cyclotransferase-like"/>
    <property type="match status" value="1"/>
</dbReference>
<evidence type="ECO:0000313" key="10">
    <source>
        <dbReference type="Proteomes" id="UP001166674"/>
    </source>
</evidence>
<evidence type="ECO:0000256" key="2">
    <source>
        <dbReference type="ARBA" id="ARBA00008861"/>
    </source>
</evidence>
<dbReference type="FunFam" id="3.10.490.10:FF:000008">
    <property type="entry name" value="Gamma-glutamylaminecyclotransferase A"/>
    <property type="match status" value="1"/>
</dbReference>
<dbReference type="PANTHER" id="PTHR12510:SF4">
    <property type="entry name" value="GAMMA-GLUTAMYLAMINECYCLOTRANSFERASE"/>
    <property type="match status" value="1"/>
</dbReference>
<dbReference type="GO" id="GO:0061929">
    <property type="term" value="F:gamma-glutamylaminecyclotransferase activity"/>
    <property type="evidence" value="ECO:0007669"/>
    <property type="project" value="UniProtKB-UniRule"/>
</dbReference>
<proteinExistence type="inferred from homology"/>
<feature type="domain" description="Gamma-glutamylcyclotransferase AIG2-like" evidence="8">
    <location>
        <begin position="52"/>
        <end position="181"/>
    </location>
</feature>
<protein>
    <recommendedName>
        <fullName evidence="6">Gamma-glutamylaminecyclotransferase</fullName>
        <ecNumber evidence="6">4.3.2.8</ecNumber>
    </recommendedName>
</protein>
<name>A0AA41MXD2_SCICA</name>
<dbReference type="InterPro" id="IPR009288">
    <property type="entry name" value="AIG2-like_dom"/>
</dbReference>
<dbReference type="Proteomes" id="UP001166674">
    <property type="component" value="Unassembled WGS sequence"/>
</dbReference>
<dbReference type="EC" id="4.3.2.8" evidence="6"/>
<evidence type="ECO:0000256" key="5">
    <source>
        <dbReference type="PIRSR" id="PIRSR639126-1"/>
    </source>
</evidence>
<evidence type="ECO:0000256" key="3">
    <source>
        <dbReference type="ARBA" id="ARBA00023239"/>
    </source>
</evidence>
<dbReference type="GO" id="GO:0005829">
    <property type="term" value="C:cytosol"/>
    <property type="evidence" value="ECO:0007669"/>
    <property type="project" value="TreeGrafter"/>
</dbReference>
<evidence type="ECO:0000256" key="7">
    <source>
        <dbReference type="SAM" id="MobiDB-lite"/>
    </source>
</evidence>
<dbReference type="InterPro" id="IPR039126">
    <property type="entry name" value="GGACT"/>
</dbReference>
<organism evidence="9 10">
    <name type="scientific">Sciurus carolinensis</name>
    <name type="common">Eastern gray squirrel</name>
    <dbReference type="NCBI Taxonomy" id="30640"/>
    <lineage>
        <taxon>Eukaryota</taxon>
        <taxon>Metazoa</taxon>
        <taxon>Chordata</taxon>
        <taxon>Craniata</taxon>
        <taxon>Vertebrata</taxon>
        <taxon>Euteleostomi</taxon>
        <taxon>Mammalia</taxon>
        <taxon>Eutheria</taxon>
        <taxon>Euarchontoglires</taxon>
        <taxon>Glires</taxon>
        <taxon>Rodentia</taxon>
        <taxon>Sciuromorpha</taxon>
        <taxon>Sciuridae</taxon>
        <taxon>Sciurinae</taxon>
        <taxon>Sciurini</taxon>
        <taxon>Sciurus</taxon>
    </lineage>
</organism>
<dbReference type="PANTHER" id="PTHR12510">
    <property type="entry name" value="TROPONIN C-AKIN-1 PROTEIN"/>
    <property type="match status" value="1"/>
</dbReference>
<feature type="compositionally biased region" description="Basic and acidic residues" evidence="7">
    <location>
        <begin position="192"/>
        <end position="208"/>
    </location>
</feature>
<dbReference type="InterPro" id="IPR036568">
    <property type="entry name" value="GGCT-like_sf"/>
</dbReference>
<accession>A0AA41MXD2</accession>
<dbReference type="InterPro" id="IPR013024">
    <property type="entry name" value="GGCT-like"/>
</dbReference>
<gene>
    <name evidence="9" type="ORF">SUZIE_154885</name>
</gene>
<comment type="function">
    <text evidence="6">Catalyzes the formation of 5-oxo-L-proline from L-gamma-glutamyl-L-epsilon-lysine.</text>
</comment>
<dbReference type="GO" id="GO:0042219">
    <property type="term" value="P:modified amino acid catabolic process"/>
    <property type="evidence" value="ECO:0007669"/>
    <property type="project" value="UniProtKB-UniRule"/>
</dbReference>
<evidence type="ECO:0000259" key="8">
    <source>
        <dbReference type="Pfam" id="PF06094"/>
    </source>
</evidence>
<comment type="function">
    <text evidence="4">Contributes to degradation of proteins cross-linked by transglutaminases by degrading the cross-link between a lysine and a glutamic acid residue. Catalyzes the formation of 5-oxo-L-proline from L-gamma-glutamyl-L-epsilon-lysine. Inactive with L-gamma-glutamyl-alpha-amino acid substrates such as L-gamma-glutamyl-L-alpha-cysteine and L-gamma-glutamyl-L-alpha-alanine.</text>
</comment>
<sequence>MDISGPKPACTETSAVFLCYLEISESVSKHTAKKVKERGCHCVSPCSPMALVFVYGTLKRGQPNHKVLLDSANGSAAFRGQGRTAEPFPLVIAGEHNIPWLLHLPGRGHHVAGEIYRVDEQMLRFLDDFEGCPHMYQRTAVPVEVLTWEGEGSPGDRVQCFVYSTSTSPPEWAHLPHHKSYDAQGPHGLRYNPRENRKLKGGAGRERGGGIASKHKRRTPKVEAWKLHWQPDIDQKGVSPTNVIRFGIKA</sequence>
<feature type="active site" description="Proton acceptor" evidence="5">
    <location>
        <position position="130"/>
    </location>
</feature>
<dbReference type="AlphaFoldDB" id="A0AA41MXD2"/>
<keyword evidence="3 6" id="KW-0456">Lyase</keyword>
<comment type="similarity">
    <text evidence="2 6">Belongs to the gamma-glutamylcyclotransferase family.</text>
</comment>
<dbReference type="Pfam" id="PF06094">
    <property type="entry name" value="GGACT"/>
    <property type="match status" value="1"/>
</dbReference>